<protein>
    <recommendedName>
        <fullName evidence="3">Response regulator</fullName>
    </recommendedName>
</protein>
<dbReference type="AlphaFoldDB" id="A0A2U2BPZ9"/>
<evidence type="ECO:0008006" key="3">
    <source>
        <dbReference type="Google" id="ProtNLM"/>
    </source>
</evidence>
<name>A0A2U2BPZ9_ALCFA</name>
<sequence length="162" mass="18107">MTTNHTLLVVEDDEPKLRSIIGFLSEIVRRDIAIVSAESLTSAVSVLSSTNVVFVVVDMSIPTFDLTKDRRGGGPPQGFGGADILRFIDSETETTKSVVLTQYEEFVLRQGDMRRDPRGLEEALRSELDDRFFGVIHYAGQHGAWRQSLKEILERLALTEPI</sequence>
<comment type="caution">
    <text evidence="1">The sequence shown here is derived from an EMBL/GenBank/DDBJ whole genome shotgun (WGS) entry which is preliminary data.</text>
</comment>
<dbReference type="EMBL" id="QEXO01000001">
    <property type="protein sequence ID" value="PWE16078.1"/>
    <property type="molecule type" value="Genomic_DNA"/>
</dbReference>
<dbReference type="Gene3D" id="3.40.50.2300">
    <property type="match status" value="1"/>
</dbReference>
<evidence type="ECO:0000313" key="1">
    <source>
        <dbReference type="EMBL" id="PWE16078.1"/>
    </source>
</evidence>
<reference evidence="1 2" key="1">
    <citation type="submission" date="2018-05" db="EMBL/GenBank/DDBJ databases">
        <title>Genome Sequence of an Efficient Indole-Degrading Bacterium, Alcaligenes sp.YBY.</title>
        <authorList>
            <person name="Yang B."/>
        </authorList>
    </citation>
    <scope>NUCLEOTIDE SEQUENCE [LARGE SCALE GENOMIC DNA]</scope>
    <source>
        <strain evidence="1 2">YBY</strain>
    </source>
</reference>
<dbReference type="RefSeq" id="WP_109088524.1">
    <property type="nucleotide sequence ID" value="NZ_QEXO01000001.1"/>
</dbReference>
<organism evidence="1 2">
    <name type="scientific">Alcaligenes faecalis</name>
    <dbReference type="NCBI Taxonomy" id="511"/>
    <lineage>
        <taxon>Bacteria</taxon>
        <taxon>Pseudomonadati</taxon>
        <taxon>Pseudomonadota</taxon>
        <taxon>Betaproteobacteria</taxon>
        <taxon>Burkholderiales</taxon>
        <taxon>Alcaligenaceae</taxon>
        <taxon>Alcaligenes</taxon>
    </lineage>
</organism>
<reference evidence="1 2" key="2">
    <citation type="submission" date="2018-05" db="EMBL/GenBank/DDBJ databases">
        <authorList>
            <person name="Lanie J.A."/>
            <person name="Ng W.-L."/>
            <person name="Kazmierczak K.M."/>
            <person name="Andrzejewski T.M."/>
            <person name="Davidsen T.M."/>
            <person name="Wayne K.J."/>
            <person name="Tettelin H."/>
            <person name="Glass J.I."/>
            <person name="Rusch D."/>
            <person name="Podicherti R."/>
            <person name="Tsui H.-C.T."/>
            <person name="Winkler M.E."/>
        </authorList>
    </citation>
    <scope>NUCLEOTIDE SEQUENCE [LARGE SCALE GENOMIC DNA]</scope>
    <source>
        <strain evidence="1 2">YBY</strain>
    </source>
</reference>
<evidence type="ECO:0000313" key="2">
    <source>
        <dbReference type="Proteomes" id="UP000245216"/>
    </source>
</evidence>
<dbReference type="SUPFAM" id="SSF52172">
    <property type="entry name" value="CheY-like"/>
    <property type="match status" value="1"/>
</dbReference>
<dbReference type="InterPro" id="IPR011006">
    <property type="entry name" value="CheY-like_superfamily"/>
</dbReference>
<dbReference type="Proteomes" id="UP000245216">
    <property type="component" value="Unassembled WGS sequence"/>
</dbReference>
<proteinExistence type="predicted"/>
<accession>A0A2U2BPZ9</accession>
<gene>
    <name evidence="1" type="ORF">DF183_04960</name>
</gene>